<dbReference type="Gene3D" id="1.10.630.10">
    <property type="entry name" value="Cytochrome P450"/>
    <property type="match status" value="1"/>
</dbReference>
<dbReference type="GO" id="GO:0016705">
    <property type="term" value="F:oxidoreductase activity, acting on paired donors, with incorporation or reduction of molecular oxygen"/>
    <property type="evidence" value="ECO:0007669"/>
    <property type="project" value="InterPro"/>
</dbReference>
<gene>
    <name evidence="1" type="ORF">M422DRAFT_268571</name>
</gene>
<protein>
    <submittedName>
        <fullName evidence="1">Uncharacterized protein</fullName>
    </submittedName>
</protein>
<dbReference type="InterPro" id="IPR001128">
    <property type="entry name" value="Cyt_P450"/>
</dbReference>
<organism evidence="1 2">
    <name type="scientific">Sphaerobolus stellatus (strain SS14)</name>
    <dbReference type="NCBI Taxonomy" id="990650"/>
    <lineage>
        <taxon>Eukaryota</taxon>
        <taxon>Fungi</taxon>
        <taxon>Dikarya</taxon>
        <taxon>Basidiomycota</taxon>
        <taxon>Agaricomycotina</taxon>
        <taxon>Agaricomycetes</taxon>
        <taxon>Phallomycetidae</taxon>
        <taxon>Geastrales</taxon>
        <taxon>Sphaerobolaceae</taxon>
        <taxon>Sphaerobolus</taxon>
    </lineage>
</organism>
<accession>A0A0C9UM95</accession>
<reference evidence="1 2" key="1">
    <citation type="submission" date="2014-06" db="EMBL/GenBank/DDBJ databases">
        <title>Evolutionary Origins and Diversification of the Mycorrhizal Mutualists.</title>
        <authorList>
            <consortium name="DOE Joint Genome Institute"/>
            <consortium name="Mycorrhizal Genomics Consortium"/>
            <person name="Kohler A."/>
            <person name="Kuo A."/>
            <person name="Nagy L.G."/>
            <person name="Floudas D."/>
            <person name="Copeland A."/>
            <person name="Barry K.W."/>
            <person name="Cichocki N."/>
            <person name="Veneault-Fourrey C."/>
            <person name="LaButti K."/>
            <person name="Lindquist E.A."/>
            <person name="Lipzen A."/>
            <person name="Lundell T."/>
            <person name="Morin E."/>
            <person name="Murat C."/>
            <person name="Riley R."/>
            <person name="Ohm R."/>
            <person name="Sun H."/>
            <person name="Tunlid A."/>
            <person name="Henrissat B."/>
            <person name="Grigoriev I.V."/>
            <person name="Hibbett D.S."/>
            <person name="Martin F."/>
        </authorList>
    </citation>
    <scope>NUCLEOTIDE SEQUENCE [LARGE SCALE GENOMIC DNA]</scope>
    <source>
        <strain evidence="1 2">SS14</strain>
    </source>
</reference>
<dbReference type="GO" id="GO:0020037">
    <property type="term" value="F:heme binding"/>
    <property type="evidence" value="ECO:0007669"/>
    <property type="project" value="InterPro"/>
</dbReference>
<name>A0A0C9UM95_SPHS4</name>
<dbReference type="EMBL" id="KN837272">
    <property type="protein sequence ID" value="KIJ29907.1"/>
    <property type="molecule type" value="Genomic_DNA"/>
</dbReference>
<evidence type="ECO:0000313" key="2">
    <source>
        <dbReference type="Proteomes" id="UP000054279"/>
    </source>
</evidence>
<evidence type="ECO:0000313" key="1">
    <source>
        <dbReference type="EMBL" id="KIJ29907.1"/>
    </source>
</evidence>
<dbReference type="SUPFAM" id="SSF48264">
    <property type="entry name" value="Cytochrome P450"/>
    <property type="match status" value="1"/>
</dbReference>
<dbReference type="InterPro" id="IPR036396">
    <property type="entry name" value="Cyt_P450_sf"/>
</dbReference>
<dbReference type="GO" id="GO:0005506">
    <property type="term" value="F:iron ion binding"/>
    <property type="evidence" value="ECO:0007669"/>
    <property type="project" value="InterPro"/>
</dbReference>
<proteinExistence type="predicted"/>
<dbReference type="GO" id="GO:0004497">
    <property type="term" value="F:monooxygenase activity"/>
    <property type="evidence" value="ECO:0007669"/>
    <property type="project" value="InterPro"/>
</dbReference>
<keyword evidence="2" id="KW-1185">Reference proteome</keyword>
<dbReference type="OrthoDB" id="6692864at2759"/>
<sequence length="157" mass="17830">MKDYEEAVVECAMQLVTVLKNLCNESSTGIAQMNLAQKINYFTFNSMADMAFGGGFELLRDNDPDGFYNSVGLIFIRALFLMEHTPWLSIIIRAMTLYNGSKARLFRILAAQQAQKRMQEGIKRKDLFCYLGQAIDDEADTPTVGERRQVKTLFPQP</sequence>
<dbReference type="HOGENOM" id="CLU_1679055_0_0_1"/>
<dbReference type="Proteomes" id="UP000054279">
    <property type="component" value="Unassembled WGS sequence"/>
</dbReference>
<dbReference type="AlphaFoldDB" id="A0A0C9UM95"/>
<dbReference type="Pfam" id="PF00067">
    <property type="entry name" value="p450"/>
    <property type="match status" value="1"/>
</dbReference>